<feature type="transmembrane region" description="Helical" evidence="5">
    <location>
        <begin position="203"/>
        <end position="221"/>
    </location>
</feature>
<organism evidence="6 7">
    <name type="scientific">Ajellomyces capsulatus (strain H143)</name>
    <name type="common">Darling's disease fungus</name>
    <name type="synonym">Histoplasma capsulatum</name>
    <dbReference type="NCBI Taxonomy" id="544712"/>
    <lineage>
        <taxon>Eukaryota</taxon>
        <taxon>Fungi</taxon>
        <taxon>Dikarya</taxon>
        <taxon>Ascomycota</taxon>
        <taxon>Pezizomycotina</taxon>
        <taxon>Eurotiomycetes</taxon>
        <taxon>Eurotiomycetidae</taxon>
        <taxon>Onygenales</taxon>
        <taxon>Ajellomycetaceae</taxon>
        <taxon>Histoplasma</taxon>
    </lineage>
</organism>
<feature type="transmembrane region" description="Helical" evidence="5">
    <location>
        <begin position="130"/>
        <end position="150"/>
    </location>
</feature>
<dbReference type="HOGENOM" id="CLU_008455_1_0_1"/>
<evidence type="ECO:0000313" key="6">
    <source>
        <dbReference type="EMBL" id="EER36844.1"/>
    </source>
</evidence>
<protein>
    <submittedName>
        <fullName evidence="6">Caffeine resistance protein</fullName>
    </submittedName>
</protein>
<accession>C6HS26</accession>
<dbReference type="VEuPathDB" id="FungiDB:HCDG_09007"/>
<dbReference type="AlphaFoldDB" id="C6HS26"/>
<sequence length="258" mass="29073">MTIMSFFCFYESYGPHILRRRAERLRKETGNNSFHTESQRLDGGLSAATVFMRAITRPLRLLMFHPIIQVSSILQGFNYGILYITLSTFSTLWICHYHQSLEISGLHYIACSQASARLVLGRGFLPESRILLMIPGIIAAWSGALIYGWTAEYRVHWLAVDVGVFTLLAGMQMSDMSIMAYVIDSYGEHTSSAMAAQQFVKSLAAFLFPLFAPSMYHALGYGWTNSVLALAGFVLTFMLPLFVWKYGARLRARAISTY</sequence>
<dbReference type="Proteomes" id="UP000002624">
    <property type="component" value="Unassembled WGS sequence"/>
</dbReference>
<keyword evidence="2 5" id="KW-0812">Transmembrane</keyword>
<dbReference type="GO" id="GO:0016020">
    <property type="term" value="C:membrane"/>
    <property type="evidence" value="ECO:0007669"/>
    <property type="project" value="UniProtKB-SubCell"/>
</dbReference>
<name>C6HS26_AJECH</name>
<keyword evidence="3 5" id="KW-1133">Transmembrane helix</keyword>
<evidence type="ECO:0000313" key="7">
    <source>
        <dbReference type="Proteomes" id="UP000002624"/>
    </source>
</evidence>
<dbReference type="OrthoDB" id="6770063at2759"/>
<evidence type="ECO:0000256" key="3">
    <source>
        <dbReference type="ARBA" id="ARBA00022989"/>
    </source>
</evidence>
<dbReference type="InterPro" id="IPR036259">
    <property type="entry name" value="MFS_trans_sf"/>
</dbReference>
<evidence type="ECO:0000256" key="1">
    <source>
        <dbReference type="ARBA" id="ARBA00004141"/>
    </source>
</evidence>
<dbReference type="EMBL" id="GG692437">
    <property type="protein sequence ID" value="EER36844.1"/>
    <property type="molecule type" value="Genomic_DNA"/>
</dbReference>
<feature type="transmembrane region" description="Helical" evidence="5">
    <location>
        <begin position="227"/>
        <end position="244"/>
    </location>
</feature>
<dbReference type="Gene3D" id="1.20.1250.20">
    <property type="entry name" value="MFS general substrate transporter like domains"/>
    <property type="match status" value="1"/>
</dbReference>
<gene>
    <name evidence="6" type="ORF">HCDG_09007</name>
</gene>
<dbReference type="GO" id="GO:0022857">
    <property type="term" value="F:transmembrane transporter activity"/>
    <property type="evidence" value="ECO:0007669"/>
    <property type="project" value="TreeGrafter"/>
</dbReference>
<keyword evidence="4 5" id="KW-0472">Membrane</keyword>
<evidence type="ECO:0000256" key="4">
    <source>
        <dbReference type="ARBA" id="ARBA00023136"/>
    </source>
</evidence>
<evidence type="ECO:0000256" key="2">
    <source>
        <dbReference type="ARBA" id="ARBA00022692"/>
    </source>
</evidence>
<dbReference type="SUPFAM" id="SSF103473">
    <property type="entry name" value="MFS general substrate transporter"/>
    <property type="match status" value="1"/>
</dbReference>
<dbReference type="PANTHER" id="PTHR23502">
    <property type="entry name" value="MAJOR FACILITATOR SUPERFAMILY"/>
    <property type="match status" value="1"/>
</dbReference>
<dbReference type="STRING" id="544712.C6HS26"/>
<evidence type="ECO:0000256" key="5">
    <source>
        <dbReference type="SAM" id="Phobius"/>
    </source>
</evidence>
<dbReference type="OMA" id="YISIMYG"/>
<comment type="subcellular location">
    <subcellularLocation>
        <location evidence="1">Membrane</location>
        <topology evidence="1">Multi-pass membrane protein</topology>
    </subcellularLocation>
</comment>
<reference evidence="7" key="1">
    <citation type="submission" date="2009-05" db="EMBL/GenBank/DDBJ databases">
        <title>The genome sequence of Ajellomyces capsulatus strain H143.</title>
        <authorList>
            <person name="Champion M."/>
            <person name="Cuomo C.A."/>
            <person name="Ma L.-J."/>
            <person name="Henn M.R."/>
            <person name="Sil A."/>
            <person name="Goldman B."/>
            <person name="Young S.K."/>
            <person name="Kodira C.D."/>
            <person name="Zeng Q."/>
            <person name="Koehrsen M."/>
            <person name="Alvarado L."/>
            <person name="Berlin A.M."/>
            <person name="Borenstein D."/>
            <person name="Chen Z."/>
            <person name="Engels R."/>
            <person name="Freedman E."/>
            <person name="Gellesch M."/>
            <person name="Goldberg J."/>
            <person name="Griggs A."/>
            <person name="Gujja S."/>
            <person name="Heiman D.I."/>
            <person name="Hepburn T.A."/>
            <person name="Howarth C."/>
            <person name="Jen D."/>
            <person name="Larson L."/>
            <person name="Lewis B."/>
            <person name="Mehta T."/>
            <person name="Park D."/>
            <person name="Pearson M."/>
            <person name="Roberts A."/>
            <person name="Saif S."/>
            <person name="Shea T.D."/>
            <person name="Shenoy N."/>
            <person name="Sisk P."/>
            <person name="Stolte C."/>
            <person name="Sykes S."/>
            <person name="Walk T."/>
            <person name="White J."/>
            <person name="Yandava C."/>
            <person name="Klein B."/>
            <person name="McEwen J.G."/>
            <person name="Puccia R."/>
            <person name="Goldman G.H."/>
            <person name="Felipe M.S."/>
            <person name="Nino-Vega G."/>
            <person name="San-Blas G."/>
            <person name="Taylor J.W."/>
            <person name="Mendoza L."/>
            <person name="Galagan J.E."/>
            <person name="Nusbaum C."/>
            <person name="Birren B.W."/>
        </authorList>
    </citation>
    <scope>NUCLEOTIDE SEQUENCE [LARGE SCALE GENOMIC DNA]</scope>
    <source>
        <strain evidence="7">H143</strain>
    </source>
</reference>
<dbReference type="PANTHER" id="PTHR23502:SF60">
    <property type="entry name" value="MAJOR FACILITATOR SUPERFAMILY (MFS) PROFILE DOMAIN-CONTAINING PROTEIN-RELATED"/>
    <property type="match status" value="1"/>
</dbReference>
<proteinExistence type="predicted"/>